<dbReference type="PROSITE" id="PS51186">
    <property type="entry name" value="GNAT"/>
    <property type="match status" value="1"/>
</dbReference>
<dbReference type="EMBL" id="CP014945">
    <property type="protein sequence ID" value="AMT96116.1"/>
    <property type="molecule type" value="Genomic_DNA"/>
</dbReference>
<protein>
    <submittedName>
        <fullName evidence="6">Ribosomal-protein-S18p-alanine acetyltransferase</fullName>
    </submittedName>
</protein>
<dbReference type="InterPro" id="IPR006464">
    <property type="entry name" value="AcTrfase_RimI/Ard1"/>
</dbReference>
<gene>
    <name evidence="6" type="ORF">A3K91_0487</name>
</gene>
<dbReference type="CDD" id="cd04301">
    <property type="entry name" value="NAT_SF"/>
    <property type="match status" value="1"/>
</dbReference>
<accession>A0ABN4MZJ2</accession>
<dbReference type="Pfam" id="PF00583">
    <property type="entry name" value="Acetyltransf_1"/>
    <property type="match status" value="1"/>
</dbReference>
<keyword evidence="7" id="KW-1185">Reference proteome</keyword>
<dbReference type="InterPro" id="IPR016181">
    <property type="entry name" value="Acyl_CoA_acyltransferase"/>
</dbReference>
<dbReference type="PANTHER" id="PTHR43420:SF12">
    <property type="entry name" value="N-ACETYLTRANSFERASE DOMAIN-CONTAINING PROTEIN"/>
    <property type="match status" value="1"/>
</dbReference>
<name>A0ABN4MZJ2_9GAMM</name>
<dbReference type="PANTHER" id="PTHR43420">
    <property type="entry name" value="ACETYLTRANSFERASE"/>
    <property type="match status" value="1"/>
</dbReference>
<sequence length="163" mass="18767">MVVIENVSVHAVDYQQTIQAVADIEAVVQPHDAWTYQTLITLLEQDSTAILIVYDKQSSTALDQTVMSYCLYQVIFEQAEILRIGTHPNYQRQGIASQLFDKLNSELLHRQVENLLLEVRADNIPAIALYEQQQFVVIHRRKGYYQLKDKAAIDALIMQRVYT</sequence>
<evidence type="ECO:0000256" key="1">
    <source>
        <dbReference type="ARBA" id="ARBA00005395"/>
    </source>
</evidence>
<evidence type="ECO:0000256" key="3">
    <source>
        <dbReference type="ARBA" id="ARBA00022679"/>
    </source>
</evidence>
<proteinExistence type="inferred from homology"/>
<dbReference type="SUPFAM" id="SSF55729">
    <property type="entry name" value="Acyl-CoA N-acyltransferases (Nat)"/>
    <property type="match status" value="1"/>
</dbReference>
<keyword evidence="3" id="KW-0808">Transferase</keyword>
<comment type="similarity">
    <text evidence="1">Belongs to the acetyltransferase family. RimI subfamily.</text>
</comment>
<dbReference type="InterPro" id="IPR050680">
    <property type="entry name" value="YpeA/RimI_acetyltransf"/>
</dbReference>
<dbReference type="InterPro" id="IPR000182">
    <property type="entry name" value="GNAT_dom"/>
</dbReference>
<dbReference type="GeneID" id="33059473"/>
<reference evidence="6 7" key="1">
    <citation type="submission" date="2016-03" db="EMBL/GenBank/DDBJ databases">
        <title>Genome sequencing of Psychrobacter alimentarius PAMC 27889.</title>
        <authorList>
            <person name="Lee J."/>
            <person name="Kim O.-S."/>
        </authorList>
    </citation>
    <scope>NUCLEOTIDE SEQUENCE [LARGE SCALE GENOMIC DNA]</scope>
    <source>
        <strain evidence="6 7">PAMC 27889</strain>
    </source>
</reference>
<evidence type="ECO:0000259" key="5">
    <source>
        <dbReference type="PROSITE" id="PS51186"/>
    </source>
</evidence>
<evidence type="ECO:0000313" key="6">
    <source>
        <dbReference type="EMBL" id="AMT96116.1"/>
    </source>
</evidence>
<dbReference type="Gene3D" id="3.40.630.30">
    <property type="match status" value="1"/>
</dbReference>
<feature type="domain" description="N-acetyltransferase" evidence="5">
    <location>
        <begin position="7"/>
        <end position="163"/>
    </location>
</feature>
<organism evidence="6 7">
    <name type="scientific">Psychrobacter alimentarius</name>
    <dbReference type="NCBI Taxonomy" id="261164"/>
    <lineage>
        <taxon>Bacteria</taxon>
        <taxon>Pseudomonadati</taxon>
        <taxon>Pseudomonadota</taxon>
        <taxon>Gammaproteobacteria</taxon>
        <taxon>Moraxellales</taxon>
        <taxon>Moraxellaceae</taxon>
        <taxon>Psychrobacter</taxon>
    </lineage>
</organism>
<dbReference type="Proteomes" id="UP000076104">
    <property type="component" value="Chromosome"/>
</dbReference>
<evidence type="ECO:0000313" key="7">
    <source>
        <dbReference type="Proteomes" id="UP000076104"/>
    </source>
</evidence>
<keyword evidence="2" id="KW-0963">Cytoplasm</keyword>
<dbReference type="RefSeq" id="WP_062843868.1">
    <property type="nucleotide sequence ID" value="NZ_CP014945.1"/>
</dbReference>
<dbReference type="NCBIfam" id="TIGR01575">
    <property type="entry name" value="rimI"/>
    <property type="match status" value="1"/>
</dbReference>
<evidence type="ECO:0000256" key="4">
    <source>
        <dbReference type="ARBA" id="ARBA00023315"/>
    </source>
</evidence>
<evidence type="ECO:0000256" key="2">
    <source>
        <dbReference type="ARBA" id="ARBA00022490"/>
    </source>
</evidence>
<keyword evidence="4" id="KW-0012">Acyltransferase</keyword>